<keyword evidence="7" id="KW-1185">Reference proteome</keyword>
<protein>
    <submittedName>
        <fullName evidence="6">Pyruvate dehydrogenase (Acetyl-transferring) E1 component subunit alpha</fullName>
    </submittedName>
</protein>
<feature type="compositionally biased region" description="Low complexity" evidence="4">
    <location>
        <begin position="134"/>
        <end position="154"/>
    </location>
</feature>
<dbReference type="Pfam" id="PF00676">
    <property type="entry name" value="E1_dh"/>
    <property type="match status" value="1"/>
</dbReference>
<dbReference type="GO" id="GO:0016624">
    <property type="term" value="F:oxidoreductase activity, acting on the aldehyde or oxo group of donors, disulfide as acceptor"/>
    <property type="evidence" value="ECO:0007669"/>
    <property type="project" value="InterPro"/>
</dbReference>
<keyword evidence="6" id="KW-0670">Pyruvate</keyword>
<dbReference type="PANTHER" id="PTHR43380:SF1">
    <property type="entry name" value="2-OXOISOVALERATE DEHYDROGENASE SUBUNIT ALPHA, MITOCHONDRIAL"/>
    <property type="match status" value="1"/>
</dbReference>
<dbReference type="EMBL" id="QOIM01000037">
    <property type="protein sequence ID" value="RCG17241.1"/>
    <property type="molecule type" value="Genomic_DNA"/>
</dbReference>
<dbReference type="OrthoDB" id="9766715at2"/>
<accession>A0A367EGS1</accession>
<dbReference type="Proteomes" id="UP000253507">
    <property type="component" value="Unassembled WGS sequence"/>
</dbReference>
<reference evidence="6 7" key="1">
    <citation type="submission" date="2018-06" db="EMBL/GenBank/DDBJ databases">
        <title>Streptomyces reniochalinae sp. nov. and Streptomyces diacarnus sp. nov. from marine sponges.</title>
        <authorList>
            <person name="Li L."/>
        </authorList>
    </citation>
    <scope>NUCLEOTIDE SEQUENCE [LARGE SCALE GENOMIC DNA]</scope>
    <source>
        <strain evidence="6 7">LHW50302</strain>
    </source>
</reference>
<feature type="region of interest" description="Disordered" evidence="4">
    <location>
        <begin position="1"/>
        <end position="161"/>
    </location>
</feature>
<keyword evidence="3" id="KW-0786">Thiamine pyrophosphate</keyword>
<evidence type="ECO:0000256" key="2">
    <source>
        <dbReference type="ARBA" id="ARBA00023002"/>
    </source>
</evidence>
<comment type="caution">
    <text evidence="6">The sequence shown here is derived from an EMBL/GenBank/DDBJ whole genome shotgun (WGS) entry which is preliminary data.</text>
</comment>
<dbReference type="PANTHER" id="PTHR43380">
    <property type="entry name" value="2-OXOISOVALERATE DEHYDROGENASE SUBUNIT ALPHA, MITOCHONDRIAL"/>
    <property type="match status" value="1"/>
</dbReference>
<dbReference type="Gene3D" id="3.40.50.970">
    <property type="match status" value="1"/>
</dbReference>
<feature type="compositionally biased region" description="Low complexity" evidence="4">
    <location>
        <begin position="80"/>
        <end position="126"/>
    </location>
</feature>
<evidence type="ECO:0000313" key="6">
    <source>
        <dbReference type="EMBL" id="RCG17241.1"/>
    </source>
</evidence>
<proteinExistence type="predicted"/>
<evidence type="ECO:0000259" key="5">
    <source>
        <dbReference type="Pfam" id="PF00676"/>
    </source>
</evidence>
<sequence length="523" mass="55034">MTVESTAARSTARRSGTGGKGATQAAPGGDAANGRAEAGEATATGEPRKSRKPAGKASASAAAKAPGKASAKAPVKKAARSAAKTSSGSTPKSASKTASKAPSKNGSKAASRSTASSSAATNGAKAPAKRSTKAQATSSRAAAARPARGGDSARGTGGAPVEPELVQLLTPEGERVTHPEYDVDLSAKELQGLYRDMVLTRRFDAEATALQRQGELGLWASLLGQEAAQIGSGRALRPDDYVFPTYREHGVAWCRDVDPTMLLGMFRGVNNGGWDPNSNNFHLYTIVIGSQVLHAAGYAMGVAKDGADSAVVAYFGDGASSQGDVAEAFTFAAVYNAPVVFFCQNNQWAISEPTERQSRVPIYQRAQGFGFPGVRVDGNDVLACLAVTKAAVERARSGEGPMLIEAFTYRMGAHTTSDDPTRYRADDERAAWEAKDPIQRLRGYLEREKLADSAFFAAIDEESEEMGRHVRDAIRTMPDPDTMAMFENVYADGHALVDEERAQFAAYQASFESESVSAVGEGK</sequence>
<keyword evidence="2" id="KW-0560">Oxidoreductase</keyword>
<comment type="cofactor">
    <cofactor evidence="1">
        <name>thiamine diphosphate</name>
        <dbReference type="ChEBI" id="CHEBI:58937"/>
    </cofactor>
</comment>
<feature type="compositionally biased region" description="Low complexity" evidence="4">
    <location>
        <begin position="28"/>
        <end position="45"/>
    </location>
</feature>
<dbReference type="RefSeq" id="WP_114016931.1">
    <property type="nucleotide sequence ID" value="NZ_QOIM01000037.1"/>
</dbReference>
<evidence type="ECO:0000256" key="4">
    <source>
        <dbReference type="SAM" id="MobiDB-lite"/>
    </source>
</evidence>
<dbReference type="SUPFAM" id="SSF52518">
    <property type="entry name" value="Thiamin diphosphate-binding fold (THDP-binding)"/>
    <property type="match status" value="1"/>
</dbReference>
<name>A0A367EGS1_9ACTN</name>
<dbReference type="InterPro" id="IPR017596">
    <property type="entry name" value="PdhA/BkdA"/>
</dbReference>
<feature type="domain" description="Dehydrogenase E1 component" evidence="5">
    <location>
        <begin position="195"/>
        <end position="466"/>
    </location>
</feature>
<evidence type="ECO:0000256" key="1">
    <source>
        <dbReference type="ARBA" id="ARBA00001964"/>
    </source>
</evidence>
<dbReference type="GO" id="GO:0009083">
    <property type="term" value="P:branched-chain amino acid catabolic process"/>
    <property type="evidence" value="ECO:0007669"/>
    <property type="project" value="TreeGrafter"/>
</dbReference>
<feature type="compositionally biased region" description="Low complexity" evidence="4">
    <location>
        <begin position="55"/>
        <end position="73"/>
    </location>
</feature>
<dbReference type="AlphaFoldDB" id="A0A367EGS1"/>
<dbReference type="InterPro" id="IPR029061">
    <property type="entry name" value="THDP-binding"/>
</dbReference>
<dbReference type="InterPro" id="IPR001017">
    <property type="entry name" value="DH_E1"/>
</dbReference>
<evidence type="ECO:0000256" key="3">
    <source>
        <dbReference type="ARBA" id="ARBA00023052"/>
    </source>
</evidence>
<gene>
    <name evidence="6" type="primary">pdhA</name>
    <name evidence="6" type="ORF">DQ392_19150</name>
</gene>
<dbReference type="GO" id="GO:0000287">
    <property type="term" value="F:magnesium ion binding"/>
    <property type="evidence" value="ECO:0007669"/>
    <property type="project" value="UniProtKB-ARBA"/>
</dbReference>
<dbReference type="CDD" id="cd02000">
    <property type="entry name" value="TPP_E1_PDC_ADC_BCADC"/>
    <property type="match status" value="1"/>
</dbReference>
<evidence type="ECO:0000313" key="7">
    <source>
        <dbReference type="Proteomes" id="UP000253507"/>
    </source>
</evidence>
<organism evidence="6 7">
    <name type="scientific">Streptomyces reniochalinae</name>
    <dbReference type="NCBI Taxonomy" id="2250578"/>
    <lineage>
        <taxon>Bacteria</taxon>
        <taxon>Bacillati</taxon>
        <taxon>Actinomycetota</taxon>
        <taxon>Actinomycetes</taxon>
        <taxon>Kitasatosporales</taxon>
        <taxon>Streptomycetaceae</taxon>
        <taxon>Streptomyces</taxon>
    </lineage>
</organism>
<dbReference type="NCBIfam" id="TIGR03181">
    <property type="entry name" value="PDH_E1_alph_x"/>
    <property type="match status" value="1"/>
</dbReference>
<dbReference type="InterPro" id="IPR050771">
    <property type="entry name" value="Alpha-ketoacid_DH_E1_comp"/>
</dbReference>